<evidence type="ECO:0000313" key="2">
    <source>
        <dbReference type="Proteomes" id="UP000637774"/>
    </source>
</evidence>
<dbReference type="EMBL" id="BMGY01000014">
    <property type="protein sequence ID" value="GGH85100.1"/>
    <property type="molecule type" value="Genomic_DNA"/>
</dbReference>
<accession>A0ABQ2A4B2</accession>
<name>A0ABQ2A4B2_9BACT</name>
<protein>
    <submittedName>
        <fullName evidence="1">Uncharacterized protein</fullName>
    </submittedName>
</protein>
<organism evidence="1 2">
    <name type="scientific">Hymenobacter frigidus</name>
    <dbReference type="NCBI Taxonomy" id="1524095"/>
    <lineage>
        <taxon>Bacteria</taxon>
        <taxon>Pseudomonadati</taxon>
        <taxon>Bacteroidota</taxon>
        <taxon>Cytophagia</taxon>
        <taxon>Cytophagales</taxon>
        <taxon>Hymenobacteraceae</taxon>
        <taxon>Hymenobacter</taxon>
    </lineage>
</organism>
<reference evidence="2" key="1">
    <citation type="journal article" date="2019" name="Int. J. Syst. Evol. Microbiol.">
        <title>The Global Catalogue of Microorganisms (GCM) 10K type strain sequencing project: providing services to taxonomists for standard genome sequencing and annotation.</title>
        <authorList>
            <consortium name="The Broad Institute Genomics Platform"/>
            <consortium name="The Broad Institute Genome Sequencing Center for Infectious Disease"/>
            <person name="Wu L."/>
            <person name="Ma J."/>
        </authorList>
    </citation>
    <scope>NUCLEOTIDE SEQUENCE [LARGE SCALE GENOMIC DNA]</scope>
    <source>
        <strain evidence="2">CGMCC 1.14966</strain>
    </source>
</reference>
<gene>
    <name evidence="1" type="ORF">GCM10011495_18550</name>
</gene>
<comment type="caution">
    <text evidence="1">The sequence shown here is derived from an EMBL/GenBank/DDBJ whole genome shotgun (WGS) entry which is preliminary data.</text>
</comment>
<proteinExistence type="predicted"/>
<sequence>MVVNPCEPAGVPKKSAVSVPSAYTVWARAVGPATSANPKIALASQRLAVKKEGRHEVIIAITAGGEK</sequence>
<keyword evidence="2" id="KW-1185">Reference proteome</keyword>
<evidence type="ECO:0000313" key="1">
    <source>
        <dbReference type="EMBL" id="GGH85100.1"/>
    </source>
</evidence>
<dbReference type="Proteomes" id="UP000637774">
    <property type="component" value="Unassembled WGS sequence"/>
</dbReference>